<dbReference type="GO" id="GO:0015949">
    <property type="term" value="P:nucleobase-containing small molecule interconversion"/>
    <property type="evidence" value="ECO:0007669"/>
    <property type="project" value="TreeGrafter"/>
</dbReference>
<evidence type="ECO:0000256" key="1">
    <source>
        <dbReference type="ARBA" id="ARBA00009427"/>
    </source>
</evidence>
<dbReference type="InterPro" id="IPR003136">
    <property type="entry name" value="Cytidylate_kin"/>
</dbReference>
<dbReference type="STRING" id="56780.SYN_03196"/>
<keyword evidence="3 8" id="KW-0547">Nucleotide-binding</keyword>
<keyword evidence="11" id="KW-1185">Reference proteome</keyword>
<feature type="domain" description="Cytidylate kinase" evidence="9">
    <location>
        <begin position="39"/>
        <end position="252"/>
    </location>
</feature>
<comment type="subcellular location">
    <subcellularLocation>
        <location evidence="8">Cytoplasm</location>
    </subcellularLocation>
</comment>
<name>Q2LSS0_SYNAS</name>
<dbReference type="FunCoup" id="Q2LSS0">
    <property type="interactions" value="332"/>
</dbReference>
<dbReference type="HAMAP" id="MF_00238">
    <property type="entry name" value="Cytidyl_kinase_type1"/>
    <property type="match status" value="1"/>
</dbReference>
<dbReference type="EMBL" id="CP000252">
    <property type="protein sequence ID" value="ABC77126.1"/>
    <property type="molecule type" value="Genomic_DNA"/>
</dbReference>
<dbReference type="Gene3D" id="3.40.50.300">
    <property type="entry name" value="P-loop containing nucleotide triphosphate hydrolases"/>
    <property type="match status" value="1"/>
</dbReference>
<dbReference type="GO" id="GO:0006220">
    <property type="term" value="P:pyrimidine nucleotide metabolic process"/>
    <property type="evidence" value="ECO:0007669"/>
    <property type="project" value="UniProtKB-UniRule"/>
</dbReference>
<dbReference type="HOGENOM" id="CLU_079959_0_2_7"/>
<dbReference type="CDD" id="cd02020">
    <property type="entry name" value="CMPK"/>
    <property type="match status" value="1"/>
</dbReference>
<dbReference type="PANTHER" id="PTHR21299">
    <property type="entry name" value="CYTIDYLATE KINASE/PANTOATE-BETA-ALANINE LIGASE"/>
    <property type="match status" value="1"/>
</dbReference>
<dbReference type="eggNOG" id="COG0283">
    <property type="taxonomic scope" value="Bacteria"/>
</dbReference>
<gene>
    <name evidence="8" type="primary">cmk</name>
    <name evidence="10" type="ORF">SYN_03196</name>
</gene>
<dbReference type="InterPro" id="IPR011994">
    <property type="entry name" value="Cytidylate_kinase_dom"/>
</dbReference>
<dbReference type="Pfam" id="PF02224">
    <property type="entry name" value="Cytidylate_kin"/>
    <property type="match status" value="1"/>
</dbReference>
<keyword evidence="5 8" id="KW-0067">ATP-binding</keyword>
<dbReference type="PANTHER" id="PTHR21299:SF2">
    <property type="entry name" value="CYTIDYLATE KINASE"/>
    <property type="match status" value="1"/>
</dbReference>
<evidence type="ECO:0000256" key="8">
    <source>
        <dbReference type="HAMAP-Rule" id="MF_00238"/>
    </source>
</evidence>
<evidence type="ECO:0000256" key="6">
    <source>
        <dbReference type="ARBA" id="ARBA00047615"/>
    </source>
</evidence>
<dbReference type="Proteomes" id="UP000001933">
    <property type="component" value="Chromosome"/>
</dbReference>
<evidence type="ECO:0000256" key="5">
    <source>
        <dbReference type="ARBA" id="ARBA00022840"/>
    </source>
</evidence>
<evidence type="ECO:0000313" key="11">
    <source>
        <dbReference type="Proteomes" id="UP000001933"/>
    </source>
</evidence>
<dbReference type="SUPFAM" id="SSF52540">
    <property type="entry name" value="P-loop containing nucleoside triphosphate hydrolases"/>
    <property type="match status" value="1"/>
</dbReference>
<dbReference type="InParanoid" id="Q2LSS0"/>
<evidence type="ECO:0000259" key="9">
    <source>
        <dbReference type="Pfam" id="PF02224"/>
    </source>
</evidence>
<dbReference type="InterPro" id="IPR027417">
    <property type="entry name" value="P-loop_NTPase"/>
</dbReference>
<reference evidence="10 11" key="1">
    <citation type="journal article" date="2007" name="Proc. Natl. Acad. Sci. U.S.A.">
        <title>The genome of Syntrophus aciditrophicus: life at the thermodynamic limit of microbial growth.</title>
        <authorList>
            <person name="McInerney M.J."/>
            <person name="Rohlin L."/>
            <person name="Mouttaki H."/>
            <person name="Kim U."/>
            <person name="Krupp R.S."/>
            <person name="Rios-Hernandez L."/>
            <person name="Sieber J."/>
            <person name="Struchtemeyer C.G."/>
            <person name="Bhattacharyya A."/>
            <person name="Campbell J.W."/>
            <person name="Gunsalus R.P."/>
        </authorList>
    </citation>
    <scope>NUCLEOTIDE SEQUENCE [LARGE SCALE GENOMIC DNA]</scope>
    <source>
        <strain evidence="10 11">SB</strain>
    </source>
</reference>
<dbReference type="KEGG" id="sat:SYN_03196"/>
<dbReference type="GO" id="GO:0036430">
    <property type="term" value="F:CMP kinase activity"/>
    <property type="evidence" value="ECO:0007669"/>
    <property type="project" value="RHEA"/>
</dbReference>
<organism evidence="10 11">
    <name type="scientific">Syntrophus aciditrophicus (strain SB)</name>
    <dbReference type="NCBI Taxonomy" id="56780"/>
    <lineage>
        <taxon>Bacteria</taxon>
        <taxon>Pseudomonadati</taxon>
        <taxon>Thermodesulfobacteriota</taxon>
        <taxon>Syntrophia</taxon>
        <taxon>Syntrophales</taxon>
        <taxon>Syntrophaceae</taxon>
        <taxon>Syntrophus</taxon>
    </lineage>
</organism>
<feature type="binding site" evidence="8">
    <location>
        <begin position="43"/>
        <end position="51"/>
    </location>
    <ligand>
        <name>ATP</name>
        <dbReference type="ChEBI" id="CHEBI:30616"/>
    </ligand>
</feature>
<evidence type="ECO:0000256" key="4">
    <source>
        <dbReference type="ARBA" id="ARBA00022777"/>
    </source>
</evidence>
<keyword evidence="8" id="KW-0963">Cytoplasm</keyword>
<dbReference type="AlphaFoldDB" id="Q2LSS0"/>
<dbReference type="GO" id="GO:0005524">
    <property type="term" value="F:ATP binding"/>
    <property type="evidence" value="ECO:0007669"/>
    <property type="project" value="UniProtKB-UniRule"/>
</dbReference>
<comment type="catalytic activity">
    <reaction evidence="7 8">
        <text>CMP + ATP = CDP + ADP</text>
        <dbReference type="Rhea" id="RHEA:11600"/>
        <dbReference type="ChEBI" id="CHEBI:30616"/>
        <dbReference type="ChEBI" id="CHEBI:58069"/>
        <dbReference type="ChEBI" id="CHEBI:60377"/>
        <dbReference type="ChEBI" id="CHEBI:456216"/>
        <dbReference type="EC" id="2.7.4.25"/>
    </reaction>
</comment>
<dbReference type="EC" id="2.7.4.25" evidence="8"/>
<dbReference type="GO" id="GO:0005829">
    <property type="term" value="C:cytosol"/>
    <property type="evidence" value="ECO:0007669"/>
    <property type="project" value="TreeGrafter"/>
</dbReference>
<proteinExistence type="inferred from homology"/>
<comment type="similarity">
    <text evidence="1 8">Belongs to the cytidylate kinase family. Type 1 subfamily.</text>
</comment>
<keyword evidence="2 8" id="KW-0808">Transferase</keyword>
<evidence type="ECO:0000256" key="2">
    <source>
        <dbReference type="ARBA" id="ARBA00022679"/>
    </source>
</evidence>
<protein>
    <recommendedName>
        <fullName evidence="8">Cytidylate kinase</fullName>
        <shortName evidence="8">CK</shortName>
        <ecNumber evidence="8">2.7.4.25</ecNumber>
    </recommendedName>
    <alternativeName>
        <fullName evidence="8">Cytidine monophosphate kinase</fullName>
        <shortName evidence="8">CMP kinase</shortName>
    </alternativeName>
</protein>
<keyword evidence="4 8" id="KW-0418">Kinase</keyword>
<comment type="catalytic activity">
    <reaction evidence="6 8">
        <text>dCMP + ATP = dCDP + ADP</text>
        <dbReference type="Rhea" id="RHEA:25094"/>
        <dbReference type="ChEBI" id="CHEBI:30616"/>
        <dbReference type="ChEBI" id="CHEBI:57566"/>
        <dbReference type="ChEBI" id="CHEBI:58593"/>
        <dbReference type="ChEBI" id="CHEBI:456216"/>
        <dbReference type="EC" id="2.7.4.25"/>
    </reaction>
</comment>
<evidence type="ECO:0000256" key="7">
    <source>
        <dbReference type="ARBA" id="ARBA00048478"/>
    </source>
</evidence>
<evidence type="ECO:0000313" key="10">
    <source>
        <dbReference type="EMBL" id="ABC77126.1"/>
    </source>
</evidence>
<dbReference type="NCBIfam" id="TIGR00017">
    <property type="entry name" value="cmk"/>
    <property type="match status" value="1"/>
</dbReference>
<sequence>MLYKSTPLRPELLLNSDVQVARGKIQQKKLVMMIKKLLITIDGPAGSGKSTASKALARELSYLYLDTGALYRAIASKVIKEKKNPDDEQAMQDLTNSLNLRLEAECGVLRIILDNEDITDHLRTEEVGLMASKVSSLPRIREVLLPIQQKFGCCGGIVAEGRDMGTVVFPNADLKFFLHATVSERAMRRHRELIEAGLPSQLEIVESKMELRDRQDTERSIAPLKIPADAVVIDSTALAFEEVVAAMLNAVKFLLS</sequence>
<evidence type="ECO:0000256" key="3">
    <source>
        <dbReference type="ARBA" id="ARBA00022741"/>
    </source>
</evidence>
<accession>Q2LSS0</accession>
<dbReference type="GO" id="GO:0036431">
    <property type="term" value="F:dCMP kinase activity"/>
    <property type="evidence" value="ECO:0007669"/>
    <property type="project" value="InterPro"/>
</dbReference>